<evidence type="ECO:0000256" key="1">
    <source>
        <dbReference type="SAM" id="MobiDB-lite"/>
    </source>
</evidence>
<feature type="region of interest" description="Disordered" evidence="1">
    <location>
        <begin position="691"/>
        <end position="798"/>
    </location>
</feature>
<evidence type="ECO:0000259" key="2">
    <source>
        <dbReference type="Pfam" id="PF17667"/>
    </source>
</evidence>
<dbReference type="SUPFAM" id="SSF56112">
    <property type="entry name" value="Protein kinase-like (PK-like)"/>
    <property type="match status" value="1"/>
</dbReference>
<comment type="caution">
    <text evidence="3">The sequence shown here is derived from an EMBL/GenBank/DDBJ whole genome shotgun (WGS) entry which is preliminary data.</text>
</comment>
<evidence type="ECO:0000313" key="4">
    <source>
        <dbReference type="Proteomes" id="UP001140091"/>
    </source>
</evidence>
<dbReference type="EMBL" id="JANBPK010000030">
    <property type="protein sequence ID" value="KAJ2936679.1"/>
    <property type="molecule type" value="Genomic_DNA"/>
</dbReference>
<dbReference type="InterPro" id="IPR011009">
    <property type="entry name" value="Kinase-like_dom_sf"/>
</dbReference>
<accession>A0A9W8JMA9</accession>
<feature type="domain" description="Fungal-type protein kinase" evidence="2">
    <location>
        <begin position="435"/>
        <end position="575"/>
    </location>
</feature>
<dbReference type="PANTHER" id="PTHR38248:SF2">
    <property type="entry name" value="FUNK1 11"/>
    <property type="match status" value="1"/>
</dbReference>
<dbReference type="Gene3D" id="1.10.510.10">
    <property type="entry name" value="Transferase(Phosphotransferase) domain 1"/>
    <property type="match status" value="1"/>
</dbReference>
<evidence type="ECO:0000313" key="3">
    <source>
        <dbReference type="EMBL" id="KAJ2936679.1"/>
    </source>
</evidence>
<protein>
    <recommendedName>
        <fullName evidence="2">Fungal-type protein kinase domain-containing protein</fullName>
    </recommendedName>
</protein>
<feature type="domain" description="Fungal-type protein kinase" evidence="2">
    <location>
        <begin position="224"/>
        <end position="422"/>
    </location>
</feature>
<gene>
    <name evidence="3" type="ORF">H1R20_g422</name>
</gene>
<dbReference type="PROSITE" id="PS00109">
    <property type="entry name" value="PROTEIN_KINASE_TYR"/>
    <property type="match status" value="1"/>
</dbReference>
<dbReference type="Pfam" id="PF17667">
    <property type="entry name" value="Pkinase_fungal"/>
    <property type="match status" value="2"/>
</dbReference>
<dbReference type="GO" id="GO:0004672">
    <property type="term" value="F:protein kinase activity"/>
    <property type="evidence" value="ECO:0007669"/>
    <property type="project" value="InterPro"/>
</dbReference>
<dbReference type="OrthoDB" id="3271139at2759"/>
<name>A0A9W8JMA9_9AGAR</name>
<feature type="compositionally biased region" description="Pro residues" evidence="1">
    <location>
        <begin position="713"/>
        <end position="724"/>
    </location>
</feature>
<feature type="compositionally biased region" description="Basic and acidic residues" evidence="1">
    <location>
        <begin position="735"/>
        <end position="748"/>
    </location>
</feature>
<dbReference type="PANTHER" id="PTHR38248">
    <property type="entry name" value="FUNK1 6"/>
    <property type="match status" value="1"/>
</dbReference>
<feature type="non-terminal residue" evidence="3">
    <location>
        <position position="798"/>
    </location>
</feature>
<dbReference type="AlphaFoldDB" id="A0A9W8JMA9"/>
<keyword evidence="4" id="KW-1185">Reference proteome</keyword>
<dbReference type="InterPro" id="IPR040976">
    <property type="entry name" value="Pkinase_fungal"/>
</dbReference>
<proteinExistence type="predicted"/>
<reference evidence="3" key="1">
    <citation type="submission" date="2022-06" db="EMBL/GenBank/DDBJ databases">
        <title>Genome Sequence of Candolleomyces eurysporus.</title>
        <authorList>
            <person name="Buettner E."/>
        </authorList>
    </citation>
    <scope>NUCLEOTIDE SEQUENCE</scope>
    <source>
        <strain evidence="3">VTCC 930004</strain>
    </source>
</reference>
<organism evidence="3 4">
    <name type="scientific">Candolleomyces eurysporus</name>
    <dbReference type="NCBI Taxonomy" id="2828524"/>
    <lineage>
        <taxon>Eukaryota</taxon>
        <taxon>Fungi</taxon>
        <taxon>Dikarya</taxon>
        <taxon>Basidiomycota</taxon>
        <taxon>Agaricomycotina</taxon>
        <taxon>Agaricomycetes</taxon>
        <taxon>Agaricomycetidae</taxon>
        <taxon>Agaricales</taxon>
        <taxon>Agaricineae</taxon>
        <taxon>Psathyrellaceae</taxon>
        <taxon>Candolleomyces</taxon>
    </lineage>
</organism>
<sequence length="798" mass="90940">MSDPPGRTPCIAASADYRRDLFVSADLTGGPPRTPTQSSFLERCPLRRADSETIIANARTFARRQWVSTPLAPSLLRSSFDPDIKERKEHLEEELAFSIIGLPKGSSFAFSLYQHLASDEEIDKFLKKTNVYNSRKKIWRLPRSSESLQEDKMYKPLVKLLNAILEWFWKKEIALGLRKVLDTHSTVLPHKEAVETIHTSRPDCSVKAEGPSFQLPHKQTPGDIGYSNMASFFEVKVENKRVGFMKELLQIAAYVRQIFIQQPNRIFVRALLVTEQRFTLFHFDRSGIQHTEEFDLHSEKTRHVFVRLVLGLCSLHESDLGIDTSIQWDIEGGRKVRGTLKTRSKNKEEVIYDLAAIEPTWQSFDIRGSCTTYWSVVDPQSGEKLLVKDSWRSEERISERTYLEKAKDLPGVVQMISYEENRAETKNFRGIDNSSEVPVGFYSRISIRIVMKSEGKLIKDFTSPVELVCALRDAIAGHQLLYEKEIVHRDISMHNIMLGESGAEPGNRGMIAGLDMAIFTYSDRFIPTTNENGRTGDRTYWSIAALMRGDTDRITYDGPHDHLDDLEAFVYVLIHCTHGYSPQGEQLTLPRQLQKWALDTAWAAGPAKAHFLGDDLSRQVEKLWPKSCLNLLRSLMTFFTGVSKYKRNLARLPNGIREENVEKLMMDIDKHYDAVLRFFDQAIEDLDKEANGVPHEQTPTSWDPGSFTWVPSSPNPFFKPPSGPPRSHGISRLIDLQDDRVPRKRALEEYPDDQPEAKRGHDSQPKTPRRPRPKARTSAQVQGAVPSPLSKVFSGEQD</sequence>
<dbReference type="InterPro" id="IPR008266">
    <property type="entry name" value="Tyr_kinase_AS"/>
</dbReference>
<dbReference type="Proteomes" id="UP001140091">
    <property type="component" value="Unassembled WGS sequence"/>
</dbReference>
<feature type="compositionally biased region" description="Basic and acidic residues" evidence="1">
    <location>
        <begin position="755"/>
        <end position="764"/>
    </location>
</feature>